<sequence>MTNFIQEFAKTFLSKKQFQQLSKEGAIVIDVSAPTEFSAGHLENSRNLPLQSLIQKVPQLSVQKKPVIAVCRNGVKSSLAVALLSNAGVEAFNGGAWRNFVEC</sequence>
<dbReference type="SMART" id="SM00450">
    <property type="entry name" value="RHOD"/>
    <property type="match status" value="1"/>
</dbReference>
<dbReference type="SUPFAM" id="SSF52821">
    <property type="entry name" value="Rhodanese/Cell cycle control phosphatase"/>
    <property type="match status" value="1"/>
</dbReference>
<dbReference type="PANTHER" id="PTHR43031">
    <property type="entry name" value="FAD-DEPENDENT OXIDOREDUCTASE"/>
    <property type="match status" value="1"/>
</dbReference>
<keyword evidence="3" id="KW-1185">Reference proteome</keyword>
<dbReference type="InterPro" id="IPR050229">
    <property type="entry name" value="GlpE_sulfurtransferase"/>
</dbReference>
<organism evidence="2 3">
    <name type="scientific">Danxiaibacter flavus</name>
    <dbReference type="NCBI Taxonomy" id="3049108"/>
    <lineage>
        <taxon>Bacteria</taxon>
        <taxon>Pseudomonadati</taxon>
        <taxon>Bacteroidota</taxon>
        <taxon>Chitinophagia</taxon>
        <taxon>Chitinophagales</taxon>
        <taxon>Chitinophagaceae</taxon>
        <taxon>Danxiaibacter</taxon>
    </lineage>
</organism>
<proteinExistence type="predicted"/>
<dbReference type="PROSITE" id="PS50206">
    <property type="entry name" value="RHODANESE_3"/>
    <property type="match status" value="1"/>
</dbReference>
<evidence type="ECO:0000259" key="1">
    <source>
        <dbReference type="PROSITE" id="PS50206"/>
    </source>
</evidence>
<feature type="domain" description="Rhodanese" evidence="1">
    <location>
        <begin position="22"/>
        <end position="102"/>
    </location>
</feature>
<dbReference type="EMBL" id="JAULBC010000005">
    <property type="protein sequence ID" value="MEX6688953.1"/>
    <property type="molecule type" value="Genomic_DNA"/>
</dbReference>
<dbReference type="Proteomes" id="UP001560573">
    <property type="component" value="Unassembled WGS sequence"/>
</dbReference>
<gene>
    <name evidence="2" type="ORF">QTN47_15700</name>
</gene>
<name>A0ABV3ZKA5_9BACT</name>
<dbReference type="RefSeq" id="WP_369330361.1">
    <property type="nucleotide sequence ID" value="NZ_JAULBC010000005.1"/>
</dbReference>
<accession>A0ABV3ZKA5</accession>
<dbReference type="InterPro" id="IPR001763">
    <property type="entry name" value="Rhodanese-like_dom"/>
</dbReference>
<dbReference type="Gene3D" id="3.40.250.10">
    <property type="entry name" value="Rhodanese-like domain"/>
    <property type="match status" value="1"/>
</dbReference>
<evidence type="ECO:0000313" key="3">
    <source>
        <dbReference type="Proteomes" id="UP001560573"/>
    </source>
</evidence>
<reference evidence="2 3" key="1">
    <citation type="submission" date="2023-07" db="EMBL/GenBank/DDBJ databases">
        <authorList>
            <person name="Lian W.-H."/>
        </authorList>
    </citation>
    <scope>NUCLEOTIDE SEQUENCE [LARGE SCALE GENOMIC DNA]</scope>
    <source>
        <strain evidence="2 3">SYSU DXS3180</strain>
    </source>
</reference>
<protein>
    <submittedName>
        <fullName evidence="2">Rhodanese-like domain-containing protein</fullName>
    </submittedName>
</protein>
<dbReference type="InterPro" id="IPR036873">
    <property type="entry name" value="Rhodanese-like_dom_sf"/>
</dbReference>
<dbReference type="Pfam" id="PF00581">
    <property type="entry name" value="Rhodanese"/>
    <property type="match status" value="1"/>
</dbReference>
<evidence type="ECO:0000313" key="2">
    <source>
        <dbReference type="EMBL" id="MEX6688953.1"/>
    </source>
</evidence>
<dbReference type="CDD" id="cd00158">
    <property type="entry name" value="RHOD"/>
    <property type="match status" value="1"/>
</dbReference>
<dbReference type="PANTHER" id="PTHR43031:SF1">
    <property type="entry name" value="PYRIDINE NUCLEOTIDE-DISULPHIDE OXIDOREDUCTASE"/>
    <property type="match status" value="1"/>
</dbReference>
<comment type="caution">
    <text evidence="2">The sequence shown here is derived from an EMBL/GenBank/DDBJ whole genome shotgun (WGS) entry which is preliminary data.</text>
</comment>